<protein>
    <submittedName>
        <fullName evidence="1">Uncharacterized protein</fullName>
    </submittedName>
</protein>
<organism evidence="1 2">
    <name type="scientific">Nesidiocoris tenuis</name>
    <dbReference type="NCBI Taxonomy" id="355587"/>
    <lineage>
        <taxon>Eukaryota</taxon>
        <taxon>Metazoa</taxon>
        <taxon>Ecdysozoa</taxon>
        <taxon>Arthropoda</taxon>
        <taxon>Hexapoda</taxon>
        <taxon>Insecta</taxon>
        <taxon>Pterygota</taxon>
        <taxon>Neoptera</taxon>
        <taxon>Paraneoptera</taxon>
        <taxon>Hemiptera</taxon>
        <taxon>Heteroptera</taxon>
        <taxon>Panheteroptera</taxon>
        <taxon>Cimicomorpha</taxon>
        <taxon>Miridae</taxon>
        <taxon>Dicyphina</taxon>
        <taxon>Nesidiocoris</taxon>
    </lineage>
</organism>
<evidence type="ECO:0000313" key="2">
    <source>
        <dbReference type="Proteomes" id="UP001307889"/>
    </source>
</evidence>
<keyword evidence="2" id="KW-1185">Reference proteome</keyword>
<gene>
    <name evidence="1" type="ORF">NTJ_06590</name>
</gene>
<accession>A0ABN7AR17</accession>
<dbReference type="Proteomes" id="UP001307889">
    <property type="component" value="Chromosome 4"/>
</dbReference>
<dbReference type="EMBL" id="AP028912">
    <property type="protein sequence ID" value="BES93782.1"/>
    <property type="molecule type" value="Genomic_DNA"/>
</dbReference>
<name>A0ABN7AR17_9HEMI</name>
<proteinExistence type="predicted"/>
<sequence>MPFPPSGHPCVRALHRYVRTSSCLVISRLRRPSQYEYGSVALNTVCEYGLLCRPYGRVSVCVPVCGRSGGSRRRVTPARLTYSRV</sequence>
<evidence type="ECO:0000313" key="1">
    <source>
        <dbReference type="EMBL" id="BES93782.1"/>
    </source>
</evidence>
<reference evidence="1 2" key="1">
    <citation type="submission" date="2023-09" db="EMBL/GenBank/DDBJ databases">
        <title>Nesidiocoris tenuis whole genome shotgun sequence.</title>
        <authorList>
            <person name="Shibata T."/>
            <person name="Shimoda M."/>
            <person name="Kobayashi T."/>
            <person name="Uehara T."/>
        </authorList>
    </citation>
    <scope>NUCLEOTIDE SEQUENCE [LARGE SCALE GENOMIC DNA]</scope>
    <source>
        <strain evidence="1 2">Japan</strain>
    </source>
</reference>